<keyword evidence="1" id="KW-0175">Coiled coil</keyword>
<evidence type="ECO:0000313" key="5">
    <source>
        <dbReference type="Proteomes" id="UP001212189"/>
    </source>
</evidence>
<name>A0AAE9VRG7_9GAMM</name>
<evidence type="ECO:0000256" key="3">
    <source>
        <dbReference type="SAM" id="Phobius"/>
    </source>
</evidence>
<feature type="transmembrane region" description="Helical" evidence="3">
    <location>
        <begin position="242"/>
        <end position="262"/>
    </location>
</feature>
<feature type="compositionally biased region" description="Polar residues" evidence="2">
    <location>
        <begin position="1"/>
        <end position="19"/>
    </location>
</feature>
<dbReference type="RefSeq" id="WP_269817347.1">
    <property type="nucleotide sequence ID" value="NZ_CP114976.1"/>
</dbReference>
<protein>
    <submittedName>
        <fullName evidence="4">Uncharacterized protein</fullName>
    </submittedName>
</protein>
<keyword evidence="3" id="KW-1133">Transmembrane helix</keyword>
<keyword evidence="3" id="KW-0812">Transmembrane</keyword>
<reference evidence="4 5" key="1">
    <citation type="submission" date="2022-12" db="EMBL/GenBank/DDBJ databases">
        <title>Coexistence and Characterization of a Novel Tigecycline Resistance gene tet(X) variant and blaNDM-1 in a Pseudomonas caeni Isolate of Chicken Origin.</title>
        <authorList>
            <person name="Lu X."/>
            <person name="Zhang L."/>
            <person name="Li R."/>
            <person name="Wang Z."/>
        </authorList>
    </citation>
    <scope>NUCLEOTIDE SEQUENCE [LARGE SCALE GENOMIC DNA]</scope>
    <source>
        <strain evidence="4 5">CE14</strain>
    </source>
</reference>
<dbReference type="Proteomes" id="UP001212189">
    <property type="component" value="Chromosome"/>
</dbReference>
<organism evidence="4 5">
    <name type="scientific">Denitrificimonas caeni</name>
    <dbReference type="NCBI Taxonomy" id="521720"/>
    <lineage>
        <taxon>Bacteria</taxon>
        <taxon>Pseudomonadati</taxon>
        <taxon>Pseudomonadota</taxon>
        <taxon>Gammaproteobacteria</taxon>
        <taxon>Pseudomonadales</taxon>
        <taxon>Pseudomonadaceae</taxon>
        <taxon>Denitrificimonas</taxon>
    </lineage>
</organism>
<evidence type="ECO:0000313" key="4">
    <source>
        <dbReference type="EMBL" id="WBE24404.1"/>
    </source>
</evidence>
<feature type="region of interest" description="Disordered" evidence="2">
    <location>
        <begin position="1"/>
        <end position="27"/>
    </location>
</feature>
<dbReference type="KEGG" id="dce:O6P33_08440"/>
<sequence>MSTSTAQVAPASSASTAQDNPPEHPWAGLPAEQFRLIRLSALPADRATGLRALRFVSLGRVERHSKAESFLRLSIDLPEQKTQKEVNTLEVWADHQTQQIRINADLPLRTEPANRGLGRFLIAQAVLWARKYWNHYSVAEQTLLIKHASDDAARLRRDHALQAQGFSITYEDAVQMRAVCSVGRVSQLHSDWNENKVTVISTLDSASMLQTADKNLNEQSAQIKKLTDRIERFKSEDSTLRFTISMLAIFAVFQAALLIWIATR</sequence>
<accession>A0AAE9VRG7</accession>
<evidence type="ECO:0000256" key="1">
    <source>
        <dbReference type="SAM" id="Coils"/>
    </source>
</evidence>
<proteinExistence type="predicted"/>
<dbReference type="EMBL" id="CP114976">
    <property type="protein sequence ID" value="WBE24404.1"/>
    <property type="molecule type" value="Genomic_DNA"/>
</dbReference>
<keyword evidence="3" id="KW-0472">Membrane</keyword>
<evidence type="ECO:0000256" key="2">
    <source>
        <dbReference type="SAM" id="MobiDB-lite"/>
    </source>
</evidence>
<feature type="coiled-coil region" evidence="1">
    <location>
        <begin position="209"/>
        <end position="236"/>
    </location>
</feature>
<gene>
    <name evidence="4" type="ORF">O6P33_08440</name>
</gene>
<keyword evidence="5" id="KW-1185">Reference proteome</keyword>
<dbReference type="AlphaFoldDB" id="A0AAE9VRG7"/>